<comment type="caution">
    <text evidence="8">Lacks conserved residue(s) required for the propagation of feature annotation.</text>
</comment>
<feature type="binding site" evidence="8">
    <location>
        <begin position="202"/>
        <end position="203"/>
    </location>
    <ligand>
        <name>substrate</name>
    </ligand>
</feature>
<feature type="active site" description="Proton acceptor" evidence="8">
    <location>
        <position position="201"/>
    </location>
</feature>
<feature type="site" description="Could be important to modulate the pK values of the two catalytic cysteine residues" evidence="8">
    <location>
        <position position="191"/>
    </location>
</feature>
<comment type="subunit">
    <text evidence="8">Homodimer.</text>
</comment>
<keyword evidence="5 8" id="KW-0457">Lysine biosynthesis</keyword>
<proteinExistence type="inferred from homology"/>
<dbReference type="AlphaFoldDB" id="H2BWZ9"/>
<dbReference type="SUPFAM" id="SSF54506">
    <property type="entry name" value="Diaminopimelate epimerase-like"/>
    <property type="match status" value="2"/>
</dbReference>
<evidence type="ECO:0000256" key="6">
    <source>
        <dbReference type="ARBA" id="ARBA00023235"/>
    </source>
</evidence>
<dbReference type="HOGENOM" id="CLU_053306_3_2_10"/>
<dbReference type="RefSeq" id="WP_006988268.1">
    <property type="nucleotide sequence ID" value="NZ_JH594606.1"/>
</dbReference>
<dbReference type="EMBL" id="JH594606">
    <property type="protein sequence ID" value="EHQ01951.1"/>
    <property type="molecule type" value="Genomic_DNA"/>
</dbReference>
<sequence>MRVNFHKFHGTGNDFIMIDNRGNVFSKNDTNLIHHLCHRRFGIGADGLILLELPINDDEDFNMVYYNSDGNQSSMCGNGGRCIVAFANHLGIIGSETIFNAIDGQHQAIIKDGKVSLKMMDVNAEDLNENELFLDTGSPHKIVFSTNVGAIDVKKEGSKIRYSKKYESDGGTNVNFVQQTGEESFLVRTYERGVEDETYSCGTGVTAVALAVNAIGKSKSTTIYLETPGGKLEVSFEKSENTFQNIWLTGPTENVFKGEIKC</sequence>
<feature type="site" description="Could be important to modulate the pK values of the two catalytic cysteine residues" evidence="8">
    <location>
        <position position="140"/>
    </location>
</feature>
<evidence type="ECO:0000256" key="8">
    <source>
        <dbReference type="HAMAP-Rule" id="MF_00197"/>
    </source>
</evidence>
<gene>
    <name evidence="8" type="primary">dapF</name>
    <name evidence="10" type="ORF">Gilli_1284</name>
</gene>
<feature type="active site" description="Proton donor" evidence="8">
    <location>
        <position position="76"/>
    </location>
</feature>
<feature type="binding site" evidence="8">
    <location>
        <begin position="191"/>
        <end position="192"/>
    </location>
    <ligand>
        <name>substrate</name>
    </ligand>
</feature>
<dbReference type="GO" id="GO:0005829">
    <property type="term" value="C:cytosol"/>
    <property type="evidence" value="ECO:0007669"/>
    <property type="project" value="TreeGrafter"/>
</dbReference>
<keyword evidence="6 8" id="KW-0413">Isomerase</keyword>
<evidence type="ECO:0000256" key="2">
    <source>
        <dbReference type="ARBA" id="ARBA00010219"/>
    </source>
</evidence>
<dbReference type="GO" id="GO:0009089">
    <property type="term" value="P:lysine biosynthetic process via diaminopimelate"/>
    <property type="evidence" value="ECO:0007669"/>
    <property type="project" value="UniProtKB-UniRule"/>
</dbReference>
<dbReference type="Pfam" id="PF01678">
    <property type="entry name" value="DAP_epimerase"/>
    <property type="match status" value="2"/>
</dbReference>
<evidence type="ECO:0000256" key="1">
    <source>
        <dbReference type="ARBA" id="ARBA00005196"/>
    </source>
</evidence>
<comment type="function">
    <text evidence="8">Catalyzes the stereoinversion of LL-2,6-diaminopimelate (L,L-DAP) to meso-diaminopimelate (meso-DAP), a precursor of L-lysine and an essential component of the bacterial peptidoglycan.</text>
</comment>
<dbReference type="Proteomes" id="UP000003844">
    <property type="component" value="Unassembled WGS sequence"/>
</dbReference>
<feature type="active site" evidence="9">
    <location>
        <position position="76"/>
    </location>
</feature>
<evidence type="ECO:0000313" key="11">
    <source>
        <dbReference type="Proteomes" id="UP000003844"/>
    </source>
</evidence>
<reference evidence="11" key="1">
    <citation type="journal article" date="2012" name="Stand. Genomic Sci.">
        <title>Genome sequence of the Antarctic rhodopsins-containing flavobacterium Gillisia limnaea type strain (R-8282(T)).</title>
        <authorList>
            <person name="Riedel T."/>
            <person name="Held B."/>
            <person name="Nolan M."/>
            <person name="Lucas S."/>
            <person name="Lapidus A."/>
            <person name="Tice H."/>
            <person name="Del Rio T.G."/>
            <person name="Cheng J.F."/>
            <person name="Han C."/>
            <person name="Tapia R."/>
            <person name="Goodwin L.A."/>
            <person name="Pitluck S."/>
            <person name="Liolios K."/>
            <person name="Mavromatis K."/>
            <person name="Pagani I."/>
            <person name="Ivanova N."/>
            <person name="Mikhailova N."/>
            <person name="Pati A."/>
            <person name="Chen A."/>
            <person name="Palaniappan K."/>
            <person name="Land M."/>
            <person name="Rohde M."/>
            <person name="Tindall B.J."/>
            <person name="Detter J.C."/>
            <person name="Goker M."/>
            <person name="Bristow J."/>
            <person name="Eisen J.A."/>
            <person name="Markowitz V."/>
            <person name="Hugenholtz P."/>
            <person name="Kyrpides N.C."/>
            <person name="Klenk H.P."/>
            <person name="Woyke T."/>
        </authorList>
    </citation>
    <scope>NUCLEOTIDE SEQUENCE [LARGE SCALE GENOMIC DNA]</scope>
    <source>
        <strain evidence="11">DSM 15749 / LMG 21470 / R-8282</strain>
    </source>
</reference>
<comment type="catalytic activity">
    <reaction evidence="7 8">
        <text>(2S,6S)-2,6-diaminopimelate = meso-2,6-diaminopimelate</text>
        <dbReference type="Rhea" id="RHEA:15393"/>
        <dbReference type="ChEBI" id="CHEBI:57609"/>
        <dbReference type="ChEBI" id="CHEBI:57791"/>
        <dbReference type="EC" id="5.1.1.7"/>
    </reaction>
</comment>
<dbReference type="PANTHER" id="PTHR31689">
    <property type="entry name" value="DIAMINOPIMELATE EPIMERASE, CHLOROPLASTIC"/>
    <property type="match status" value="1"/>
</dbReference>
<feature type="binding site" evidence="8">
    <location>
        <position position="13"/>
    </location>
    <ligand>
        <name>substrate</name>
    </ligand>
</feature>
<feature type="binding site" evidence="8">
    <location>
        <begin position="77"/>
        <end position="78"/>
    </location>
    <ligand>
        <name>substrate</name>
    </ligand>
</feature>
<evidence type="ECO:0000313" key="10">
    <source>
        <dbReference type="EMBL" id="EHQ01951.1"/>
    </source>
</evidence>
<feature type="binding site" evidence="8">
    <location>
        <position position="67"/>
    </location>
    <ligand>
        <name>substrate</name>
    </ligand>
</feature>
<keyword evidence="4 8" id="KW-0028">Amino-acid biosynthesis</keyword>
<dbReference type="NCBIfam" id="TIGR00652">
    <property type="entry name" value="DapF"/>
    <property type="match status" value="1"/>
</dbReference>
<dbReference type="InterPro" id="IPR001653">
    <property type="entry name" value="DAP_epimerase_DapF"/>
</dbReference>
<keyword evidence="11" id="KW-1185">Reference proteome</keyword>
<evidence type="ECO:0000256" key="5">
    <source>
        <dbReference type="ARBA" id="ARBA00023154"/>
    </source>
</evidence>
<dbReference type="GO" id="GO:0008837">
    <property type="term" value="F:diaminopimelate epimerase activity"/>
    <property type="evidence" value="ECO:0007669"/>
    <property type="project" value="UniProtKB-UniRule"/>
</dbReference>
<evidence type="ECO:0000256" key="3">
    <source>
        <dbReference type="ARBA" id="ARBA00013080"/>
    </source>
</evidence>
<feature type="binding site" evidence="8">
    <location>
        <position position="173"/>
    </location>
    <ligand>
        <name>substrate</name>
    </ligand>
</feature>
<dbReference type="EC" id="5.1.1.7" evidence="3 8"/>
<dbReference type="HAMAP" id="MF_00197">
    <property type="entry name" value="DAP_epimerase"/>
    <property type="match status" value="1"/>
</dbReference>
<keyword evidence="8" id="KW-0963">Cytoplasm</keyword>
<accession>H2BWZ9</accession>
<dbReference type="eggNOG" id="COG0253">
    <property type="taxonomic scope" value="Bacteria"/>
</dbReference>
<comment type="similarity">
    <text evidence="2 8">Belongs to the diaminopimelate epimerase family.</text>
</comment>
<evidence type="ECO:0000256" key="7">
    <source>
        <dbReference type="ARBA" id="ARBA00051712"/>
    </source>
</evidence>
<dbReference type="OrthoDB" id="9805408at2"/>
<evidence type="ECO:0000256" key="4">
    <source>
        <dbReference type="ARBA" id="ARBA00022605"/>
    </source>
</evidence>
<dbReference type="PROSITE" id="PS01326">
    <property type="entry name" value="DAP_EPIMERASE"/>
    <property type="match status" value="1"/>
</dbReference>
<dbReference type="UniPathway" id="UPA00034">
    <property type="reaction ID" value="UER00025"/>
</dbReference>
<evidence type="ECO:0000256" key="9">
    <source>
        <dbReference type="PROSITE-ProRule" id="PRU10125"/>
    </source>
</evidence>
<protein>
    <recommendedName>
        <fullName evidence="3 8">Diaminopimelate epimerase</fullName>
        <shortName evidence="8">DAP epimerase</shortName>
        <ecNumber evidence="3 8">5.1.1.7</ecNumber>
    </recommendedName>
    <alternativeName>
        <fullName evidence="8">PLP-independent amino acid racemase</fullName>
    </alternativeName>
</protein>
<organism evidence="10 11">
    <name type="scientific">Gillisia limnaea (strain DSM 15749 / LMG 21470 / R-8282)</name>
    <dbReference type="NCBI Taxonomy" id="865937"/>
    <lineage>
        <taxon>Bacteria</taxon>
        <taxon>Pseudomonadati</taxon>
        <taxon>Bacteroidota</taxon>
        <taxon>Flavobacteriia</taxon>
        <taxon>Flavobacteriales</taxon>
        <taxon>Flavobacteriaceae</taxon>
        <taxon>Gillisia</taxon>
    </lineage>
</organism>
<dbReference type="STRING" id="865937.Gilli_1284"/>
<comment type="subcellular location">
    <subcellularLocation>
        <location evidence="8">Cytoplasm</location>
    </subcellularLocation>
</comment>
<dbReference type="InterPro" id="IPR018510">
    <property type="entry name" value="DAP_epimerase_AS"/>
</dbReference>
<comment type="pathway">
    <text evidence="1 8">Amino-acid biosynthesis; L-lysine biosynthesis via DAP pathway; DL-2,6-diaminopimelate from LL-2,6-diaminopimelate: step 1/1.</text>
</comment>
<dbReference type="PANTHER" id="PTHR31689:SF0">
    <property type="entry name" value="DIAMINOPIMELATE EPIMERASE"/>
    <property type="match status" value="1"/>
</dbReference>
<dbReference type="Gene3D" id="3.10.310.10">
    <property type="entry name" value="Diaminopimelate Epimerase, Chain A, domain 1"/>
    <property type="match status" value="2"/>
</dbReference>
<name>H2BWZ9_GILLR</name>